<dbReference type="InterPro" id="IPR036286">
    <property type="entry name" value="LexA/Signal_pep-like_sf"/>
</dbReference>
<sequence>MKAILVKVNRRSPIIHAFIKTALDRKGEMLVRVISKSMTPTVQKDDVVVVVPVKHILVPGNILLFKEEGNLFLHRYIISIGRNLLLKGDSSNRLNAVSRKQIIGKAMRSLDKSGRVKTEFNTFPYIISSFVNSIIVLRKYFFAKISVKIQNQILKANKHIIVCL</sequence>
<dbReference type="Proteomes" id="UP000179233">
    <property type="component" value="Unassembled WGS sequence"/>
</dbReference>
<proteinExistence type="predicted"/>
<accession>A0A1G1VUQ8</accession>
<dbReference type="EMBL" id="MHCJ01000001">
    <property type="protein sequence ID" value="OGY19112.1"/>
    <property type="molecule type" value="Genomic_DNA"/>
</dbReference>
<organism evidence="1 2">
    <name type="scientific">Candidatus Chisholmbacteria bacterium RIFCSPHIGHO2_01_FULL_52_32</name>
    <dbReference type="NCBI Taxonomy" id="1797591"/>
    <lineage>
        <taxon>Bacteria</taxon>
        <taxon>Candidatus Chisholmiibacteriota</taxon>
    </lineage>
</organism>
<protein>
    <submittedName>
        <fullName evidence="1">Uncharacterized protein</fullName>
    </submittedName>
</protein>
<name>A0A1G1VUQ8_9BACT</name>
<evidence type="ECO:0000313" key="2">
    <source>
        <dbReference type="Proteomes" id="UP000179233"/>
    </source>
</evidence>
<comment type="caution">
    <text evidence="1">The sequence shown here is derived from an EMBL/GenBank/DDBJ whole genome shotgun (WGS) entry which is preliminary data.</text>
</comment>
<dbReference type="SUPFAM" id="SSF51306">
    <property type="entry name" value="LexA/Signal peptidase"/>
    <property type="match status" value="1"/>
</dbReference>
<reference evidence="1 2" key="1">
    <citation type="journal article" date="2016" name="Nat. Commun.">
        <title>Thousands of microbial genomes shed light on interconnected biogeochemical processes in an aquifer system.</title>
        <authorList>
            <person name="Anantharaman K."/>
            <person name="Brown C.T."/>
            <person name="Hug L.A."/>
            <person name="Sharon I."/>
            <person name="Castelle C.J."/>
            <person name="Probst A.J."/>
            <person name="Thomas B.C."/>
            <person name="Singh A."/>
            <person name="Wilkins M.J."/>
            <person name="Karaoz U."/>
            <person name="Brodie E.L."/>
            <person name="Williams K.H."/>
            <person name="Hubbard S.S."/>
            <person name="Banfield J.F."/>
        </authorList>
    </citation>
    <scope>NUCLEOTIDE SEQUENCE [LARGE SCALE GENOMIC DNA]</scope>
</reference>
<dbReference type="Gene3D" id="2.10.109.10">
    <property type="entry name" value="Umud Fragment, subunit A"/>
    <property type="match status" value="1"/>
</dbReference>
<gene>
    <name evidence="1" type="ORF">A2786_06270</name>
</gene>
<dbReference type="AlphaFoldDB" id="A0A1G1VUQ8"/>
<evidence type="ECO:0000313" key="1">
    <source>
        <dbReference type="EMBL" id="OGY19112.1"/>
    </source>
</evidence>